<comment type="caution">
    <text evidence="5">The sequence shown here is derived from an EMBL/GenBank/DDBJ whole genome shotgun (WGS) entry which is preliminary data.</text>
</comment>
<dbReference type="Pfam" id="PF08241">
    <property type="entry name" value="Methyltransf_11"/>
    <property type="match status" value="1"/>
</dbReference>
<name>A0A1Q5PKU4_9ACTO</name>
<dbReference type="InterPro" id="IPR029063">
    <property type="entry name" value="SAM-dependent_MTases_sf"/>
</dbReference>
<dbReference type="InterPro" id="IPR051052">
    <property type="entry name" value="Diverse_substrate_MTase"/>
</dbReference>
<dbReference type="AlphaFoldDB" id="A0A1Q5PKU4"/>
<evidence type="ECO:0000313" key="5">
    <source>
        <dbReference type="EMBL" id="OKL47256.1"/>
    </source>
</evidence>
<keyword evidence="2" id="KW-0489">Methyltransferase</keyword>
<dbReference type="InterPro" id="IPR013216">
    <property type="entry name" value="Methyltransf_11"/>
</dbReference>
<dbReference type="CDD" id="cd02440">
    <property type="entry name" value="AdoMet_MTases"/>
    <property type="match status" value="1"/>
</dbReference>
<gene>
    <name evidence="5" type="ORF">BSR29_06455</name>
</gene>
<evidence type="ECO:0000259" key="4">
    <source>
        <dbReference type="Pfam" id="PF08241"/>
    </source>
</evidence>
<dbReference type="EMBL" id="MQSV01000004">
    <property type="protein sequence ID" value="OKL47256.1"/>
    <property type="molecule type" value="Genomic_DNA"/>
</dbReference>
<reference evidence="5 6" key="1">
    <citation type="submission" date="2016-11" db="EMBL/GenBank/DDBJ databases">
        <title>Actinomyces gypaetusis sp. nov. isolated from the vulture Gypaetus barbatus in Qinghai Tibet Plateau China.</title>
        <authorList>
            <person name="Meng X."/>
        </authorList>
    </citation>
    <scope>NUCLEOTIDE SEQUENCE [LARGE SCALE GENOMIC DNA]</scope>
    <source>
        <strain evidence="5 6">VUL4_2</strain>
    </source>
</reference>
<evidence type="ECO:0000256" key="3">
    <source>
        <dbReference type="ARBA" id="ARBA00022679"/>
    </source>
</evidence>
<dbReference type="Gene3D" id="3.40.50.150">
    <property type="entry name" value="Vaccinia Virus protein VP39"/>
    <property type="match status" value="1"/>
</dbReference>
<protein>
    <recommendedName>
        <fullName evidence="4">Methyltransferase type 11 domain-containing protein</fullName>
    </recommendedName>
</protein>
<evidence type="ECO:0000313" key="6">
    <source>
        <dbReference type="Proteomes" id="UP000186785"/>
    </source>
</evidence>
<dbReference type="PANTHER" id="PTHR44942:SF4">
    <property type="entry name" value="METHYLTRANSFERASE TYPE 11 DOMAIN-CONTAINING PROTEIN"/>
    <property type="match status" value="1"/>
</dbReference>
<dbReference type="GO" id="GO:0032259">
    <property type="term" value="P:methylation"/>
    <property type="evidence" value="ECO:0007669"/>
    <property type="project" value="UniProtKB-KW"/>
</dbReference>
<dbReference type="SUPFAM" id="SSF53335">
    <property type="entry name" value="S-adenosyl-L-methionine-dependent methyltransferases"/>
    <property type="match status" value="1"/>
</dbReference>
<sequence>MNTNPYEQPAPEYEPTRPAYPPKLVQELVQAASYLKADSDKPTRILELGAGTGKMTRQLLELGCEVVAVEPSPSMCTTFNSNFGESDQVTLIQTTAEQLGDTELEGESFDAAVFAQSWHWVDPEVTSSMLARLLKPEARVWILFNQLDVSIPWVHRLSRIMRSGDVHRVSHVPQLSEHFSEPELQLSYWTQRCSTQEVLALGRTRSAYLKGSPEYQRKMQENLLWYLSEHLELGEGPILLPYTTLAWSATKTES</sequence>
<proteinExistence type="inferred from homology"/>
<dbReference type="OrthoDB" id="9797252at2"/>
<keyword evidence="3" id="KW-0808">Transferase</keyword>
<dbReference type="STRING" id="1921764.BSR28_07825"/>
<organism evidence="5 6">
    <name type="scientific">Boudabousia liubingyangii</name>
    <dbReference type="NCBI Taxonomy" id="1921764"/>
    <lineage>
        <taxon>Bacteria</taxon>
        <taxon>Bacillati</taxon>
        <taxon>Actinomycetota</taxon>
        <taxon>Actinomycetes</taxon>
        <taxon>Actinomycetales</taxon>
        <taxon>Actinomycetaceae</taxon>
        <taxon>Boudabousia</taxon>
    </lineage>
</organism>
<evidence type="ECO:0000256" key="2">
    <source>
        <dbReference type="ARBA" id="ARBA00022603"/>
    </source>
</evidence>
<comment type="similarity">
    <text evidence="1">Belongs to the methyltransferase superfamily.</text>
</comment>
<dbReference type="Proteomes" id="UP000186785">
    <property type="component" value="Unassembled WGS sequence"/>
</dbReference>
<accession>A0A1Q5PKU4</accession>
<dbReference type="PANTHER" id="PTHR44942">
    <property type="entry name" value="METHYLTRANSF_11 DOMAIN-CONTAINING PROTEIN"/>
    <property type="match status" value="1"/>
</dbReference>
<evidence type="ECO:0000256" key="1">
    <source>
        <dbReference type="ARBA" id="ARBA00008361"/>
    </source>
</evidence>
<dbReference type="GO" id="GO:0008757">
    <property type="term" value="F:S-adenosylmethionine-dependent methyltransferase activity"/>
    <property type="evidence" value="ECO:0007669"/>
    <property type="project" value="InterPro"/>
</dbReference>
<dbReference type="RefSeq" id="WP_073709489.1">
    <property type="nucleotide sequence ID" value="NZ_MQSV01000004.1"/>
</dbReference>
<feature type="domain" description="Methyltransferase type 11" evidence="4">
    <location>
        <begin position="46"/>
        <end position="141"/>
    </location>
</feature>
<keyword evidence="6" id="KW-1185">Reference proteome</keyword>